<feature type="compositionally biased region" description="Low complexity" evidence="1">
    <location>
        <begin position="147"/>
        <end position="169"/>
    </location>
</feature>
<accession>A0A9P6MZJ1</accession>
<comment type="caution">
    <text evidence="2">The sequence shown here is derived from an EMBL/GenBank/DDBJ whole genome shotgun (WGS) entry which is preliminary data.</text>
</comment>
<feature type="compositionally biased region" description="Low complexity" evidence="1">
    <location>
        <begin position="80"/>
        <end position="92"/>
    </location>
</feature>
<dbReference type="EMBL" id="JAAAID010000265">
    <property type="protein sequence ID" value="KAG0019711.1"/>
    <property type="molecule type" value="Genomic_DNA"/>
</dbReference>
<keyword evidence="3" id="KW-1185">Reference proteome</keyword>
<gene>
    <name evidence="2" type="ORF">BGZ80_005359</name>
</gene>
<feature type="compositionally biased region" description="Basic and acidic residues" evidence="1">
    <location>
        <begin position="64"/>
        <end position="77"/>
    </location>
</feature>
<evidence type="ECO:0000313" key="3">
    <source>
        <dbReference type="Proteomes" id="UP000703661"/>
    </source>
</evidence>
<feature type="compositionally biased region" description="Pro residues" evidence="1">
    <location>
        <begin position="111"/>
        <end position="120"/>
    </location>
</feature>
<evidence type="ECO:0000256" key="1">
    <source>
        <dbReference type="SAM" id="MobiDB-lite"/>
    </source>
</evidence>
<proteinExistence type="predicted"/>
<feature type="region of interest" description="Disordered" evidence="1">
    <location>
        <begin position="56"/>
        <end position="174"/>
    </location>
</feature>
<evidence type="ECO:0008006" key="4">
    <source>
        <dbReference type="Google" id="ProtNLM"/>
    </source>
</evidence>
<dbReference type="AlphaFoldDB" id="A0A9P6MZJ1"/>
<feature type="compositionally biased region" description="Polar residues" evidence="1">
    <location>
        <begin position="125"/>
        <end position="146"/>
    </location>
</feature>
<dbReference type="CDD" id="cd14279">
    <property type="entry name" value="CUE"/>
    <property type="match status" value="1"/>
</dbReference>
<sequence>MSSAYNTLLQYLLIISVAYIYSKALRTKKNGSSSMGGPLDKLQTSGLKGCYIDRKKRAQAVNKRNSESERGTIRNEKGQPAPASASAESTPSQLGLLSEGIPHNEIVASGPTPPLPPSPKKQPKRSNLSPPNLPTKRNISKTVETSPTRQQQPRTTTTISEATSTITRESNNDLPISAEEAESHYKSLCEMFKDIPSSEIDRVIRYVHWDVDEAAALLAQEDYTWQSVRHRRSVPR</sequence>
<evidence type="ECO:0000313" key="2">
    <source>
        <dbReference type="EMBL" id="KAG0019711.1"/>
    </source>
</evidence>
<organism evidence="2 3">
    <name type="scientific">Entomortierella chlamydospora</name>
    <dbReference type="NCBI Taxonomy" id="101097"/>
    <lineage>
        <taxon>Eukaryota</taxon>
        <taxon>Fungi</taxon>
        <taxon>Fungi incertae sedis</taxon>
        <taxon>Mucoromycota</taxon>
        <taxon>Mortierellomycotina</taxon>
        <taxon>Mortierellomycetes</taxon>
        <taxon>Mortierellales</taxon>
        <taxon>Mortierellaceae</taxon>
        <taxon>Entomortierella</taxon>
    </lineage>
</organism>
<dbReference type="Proteomes" id="UP000703661">
    <property type="component" value="Unassembled WGS sequence"/>
</dbReference>
<protein>
    <recommendedName>
        <fullName evidence="4">CUE domain-containing protein</fullName>
    </recommendedName>
</protein>
<name>A0A9P6MZJ1_9FUNG</name>
<dbReference type="OrthoDB" id="2446704at2759"/>
<reference evidence="2" key="1">
    <citation type="journal article" date="2020" name="Fungal Divers.">
        <title>Resolving the Mortierellaceae phylogeny through synthesis of multi-gene phylogenetics and phylogenomics.</title>
        <authorList>
            <person name="Vandepol N."/>
            <person name="Liber J."/>
            <person name="Desiro A."/>
            <person name="Na H."/>
            <person name="Kennedy M."/>
            <person name="Barry K."/>
            <person name="Grigoriev I.V."/>
            <person name="Miller A.N."/>
            <person name="O'Donnell K."/>
            <person name="Stajich J.E."/>
            <person name="Bonito G."/>
        </authorList>
    </citation>
    <scope>NUCLEOTIDE SEQUENCE</scope>
    <source>
        <strain evidence="2">NRRL 2769</strain>
    </source>
</reference>